<dbReference type="STRING" id="946483.Cenrod_1595"/>
<evidence type="ECO:0000259" key="8">
    <source>
        <dbReference type="Pfam" id="PF15864"/>
    </source>
</evidence>
<organism evidence="9 10">
    <name type="scientific">Candidatus Symbiobacter mobilis CR</name>
    <dbReference type="NCBI Taxonomy" id="946483"/>
    <lineage>
        <taxon>Bacteria</taxon>
        <taxon>Pseudomonadati</taxon>
        <taxon>Pseudomonadota</taxon>
        <taxon>Betaproteobacteria</taxon>
        <taxon>Burkholderiales</taxon>
        <taxon>Comamonadaceae</taxon>
    </lineage>
</organism>
<dbReference type="GO" id="GO:0016020">
    <property type="term" value="C:membrane"/>
    <property type="evidence" value="ECO:0007669"/>
    <property type="project" value="UniProtKB-SubCell"/>
</dbReference>
<feature type="domain" description="O-antigen ligase-related" evidence="6">
    <location>
        <begin position="184"/>
        <end position="330"/>
    </location>
</feature>
<evidence type="ECO:0000256" key="5">
    <source>
        <dbReference type="SAM" id="Phobius"/>
    </source>
</evidence>
<keyword evidence="3 5" id="KW-1133">Transmembrane helix</keyword>
<evidence type="ECO:0000259" key="7">
    <source>
        <dbReference type="Pfam" id="PF11846"/>
    </source>
</evidence>
<dbReference type="AlphaFoldDB" id="U5N8N3"/>
<proteinExistence type="predicted"/>
<evidence type="ECO:0000256" key="3">
    <source>
        <dbReference type="ARBA" id="ARBA00022989"/>
    </source>
</evidence>
<dbReference type="HOGENOM" id="CLU_489701_0_0_4"/>
<dbReference type="InterPro" id="IPR051533">
    <property type="entry name" value="WaaL-like"/>
</dbReference>
<dbReference type="InterPro" id="IPR031726">
    <property type="entry name" value="PglL_A"/>
</dbReference>
<dbReference type="Pfam" id="PF15864">
    <property type="entry name" value="PglL_A"/>
    <property type="match status" value="1"/>
</dbReference>
<evidence type="ECO:0000256" key="2">
    <source>
        <dbReference type="ARBA" id="ARBA00022692"/>
    </source>
</evidence>
<evidence type="ECO:0000256" key="1">
    <source>
        <dbReference type="ARBA" id="ARBA00004141"/>
    </source>
</evidence>
<evidence type="ECO:0000313" key="10">
    <source>
        <dbReference type="Proteomes" id="UP000017184"/>
    </source>
</evidence>
<feature type="domain" description="Protein glycosylation ligase" evidence="8">
    <location>
        <begin position="73"/>
        <end position="96"/>
    </location>
</feature>
<reference evidence="9" key="1">
    <citation type="journal article" date="2013" name="Genome Biol.">
        <title>Genomic analysis reveals key aspects of prokaryotic symbiosis in the phototrophic consortium "Chlorochromatium aggregatum".</title>
        <authorList>
            <person name="Liu Z."/>
            <person name="Muller J."/>
            <person name="Li T."/>
            <person name="Alvey R.M."/>
            <person name="Vogl K."/>
            <person name="Frigaard N.U."/>
            <person name="Rockwell N.C."/>
            <person name="Boyd E.S."/>
            <person name="Tomsho L.P."/>
            <person name="Schuster S.C."/>
            <person name="Henke P."/>
            <person name="Rohde M."/>
            <person name="Overmann J."/>
            <person name="Bryant D.A."/>
        </authorList>
    </citation>
    <scope>NUCLEOTIDE SEQUENCE [LARGE SCALE GENOMIC DNA]</scope>
    <source>
        <strain evidence="9">CR</strain>
    </source>
</reference>
<feature type="transmembrane region" description="Helical" evidence="5">
    <location>
        <begin position="395"/>
        <end position="419"/>
    </location>
</feature>
<feature type="transmembrane region" description="Helical" evidence="5">
    <location>
        <begin position="6"/>
        <end position="23"/>
    </location>
</feature>
<feature type="transmembrane region" description="Helical" evidence="5">
    <location>
        <begin position="35"/>
        <end position="54"/>
    </location>
</feature>
<dbReference type="PANTHER" id="PTHR37422">
    <property type="entry name" value="TEICHURONIC ACID BIOSYNTHESIS PROTEIN TUAE"/>
    <property type="match status" value="1"/>
</dbReference>
<gene>
    <name evidence="9" type="ORF">Cenrod_1595</name>
</gene>
<evidence type="ECO:0000313" key="9">
    <source>
        <dbReference type="EMBL" id="AGX87680.1"/>
    </source>
</evidence>
<feature type="transmembrane region" description="Helical" evidence="5">
    <location>
        <begin position="349"/>
        <end position="366"/>
    </location>
</feature>
<dbReference type="eggNOG" id="COG3307">
    <property type="taxonomic scope" value="Bacteria"/>
</dbReference>
<protein>
    <submittedName>
        <fullName evidence="9">O-antigen polymerase</fullName>
    </submittedName>
</protein>
<feature type="domain" description="Virulence factor membrane-bound polymerase C-terminal" evidence="7">
    <location>
        <begin position="353"/>
        <end position="526"/>
    </location>
</feature>
<sequence length="535" mass="58832">MPAVVPLLASWGCAAGLAMLWAVGQPDRERMAHAIAWAWAIAAVLSAAIGLMQYTGTSDWMGRWASHPGTGQAYGNLRQRNQFATLMNIGLAALLWFAGTLHRGDARPRSTIRSTGCSDDGIAASCAGEAPPLSTMSAMGPVSVGPMSMAPTWPVRARWAMRLRSVPWAQWAMWAWLLAAACVIGLGNAASSSRTGLVQLALLGALAALWGGLRPAVLRTVGLVWAVAAGAYLLGNVALPWWLGVEPASHGALARLQAGDPPCASRLTLWRNVLYLIAQRPWAGWGWDELDYAHFVTLYPHPRFCDILDNAHNLPLHLAVELGAPIAVLWTGLIVWAPLRARFWKDDDPTRQLAWSVLALILLHSLLEYPLWYGPFQIAVVLSLYLLWPRVRGGLWLRAVQGLAALLLGGYCVVAAWQYELASQIYLPPEQRLPGYKEDTLDKTLDVVLFRDQVLFAELTMTTAEPHNAASVYALSRQLLHFSPEPRVVERLIDSTRMLGQQEEADFYTLRFRAAFPDAWAHWVARQPAKQSLDP</sequence>
<feature type="transmembrane region" description="Helical" evidence="5">
    <location>
        <begin position="83"/>
        <end position="101"/>
    </location>
</feature>
<keyword evidence="4 5" id="KW-0472">Membrane</keyword>
<keyword evidence="10" id="KW-1185">Reference proteome</keyword>
<dbReference type="KEGG" id="cbx:Cenrod_1595"/>
<evidence type="ECO:0000256" key="4">
    <source>
        <dbReference type="ARBA" id="ARBA00023136"/>
    </source>
</evidence>
<dbReference type="InterPro" id="IPR007016">
    <property type="entry name" value="O-antigen_ligase-rel_domated"/>
</dbReference>
<dbReference type="PANTHER" id="PTHR37422:SF21">
    <property type="entry name" value="EXOQ-LIKE PROTEIN"/>
    <property type="match status" value="1"/>
</dbReference>
<dbReference type="Pfam" id="PF04932">
    <property type="entry name" value="Wzy_C"/>
    <property type="match status" value="1"/>
</dbReference>
<dbReference type="Proteomes" id="UP000017184">
    <property type="component" value="Chromosome"/>
</dbReference>
<accession>U5N8N3</accession>
<dbReference type="InterPro" id="IPR021797">
    <property type="entry name" value="Wzy_C_2"/>
</dbReference>
<keyword evidence="2 5" id="KW-0812">Transmembrane</keyword>
<dbReference type="EMBL" id="CP004885">
    <property type="protein sequence ID" value="AGX87680.1"/>
    <property type="molecule type" value="Genomic_DNA"/>
</dbReference>
<evidence type="ECO:0000259" key="6">
    <source>
        <dbReference type="Pfam" id="PF04932"/>
    </source>
</evidence>
<name>U5N8N3_9BURK</name>
<dbReference type="Pfam" id="PF11846">
    <property type="entry name" value="Wzy_C_2"/>
    <property type="match status" value="1"/>
</dbReference>
<feature type="transmembrane region" description="Helical" evidence="5">
    <location>
        <begin position="196"/>
        <end position="213"/>
    </location>
</feature>
<dbReference type="PATRIC" id="fig|946483.4.peg.1614"/>
<comment type="subcellular location">
    <subcellularLocation>
        <location evidence="1">Membrane</location>
        <topology evidence="1">Multi-pass membrane protein</topology>
    </subcellularLocation>
</comment>
<feature type="transmembrane region" description="Helical" evidence="5">
    <location>
        <begin position="220"/>
        <end position="243"/>
    </location>
</feature>
<feature type="transmembrane region" description="Helical" evidence="5">
    <location>
        <begin position="171"/>
        <end position="190"/>
    </location>
</feature>
<feature type="transmembrane region" description="Helical" evidence="5">
    <location>
        <begin position="316"/>
        <end position="337"/>
    </location>
</feature>